<dbReference type="InterPro" id="IPR045018">
    <property type="entry name" value="Azg-like"/>
</dbReference>
<feature type="transmembrane region" description="Helical" evidence="8">
    <location>
        <begin position="459"/>
        <end position="477"/>
    </location>
</feature>
<evidence type="ECO:0000256" key="3">
    <source>
        <dbReference type="ARBA" id="ARBA00022448"/>
    </source>
</evidence>
<name>A0A841CYE5_PLAVE</name>
<sequence length="482" mass="49290">MTQLQTRPSGEDPEAPGASGTSRTWIDRFFDLTGRGTTVAREVRGGITTFVAVAYIILLIPIILSGAKDVTGAAMTIPQLTTAVALSAAITTILMGLVGNAPFALASGLGIAPVVAFQAAPHMTWNQAMGLVVLEGAVIVLFALTGIRQLIMDAIPTPLKHAIGVGIGMFIALIGLVDAGFVGRGEGTVVTLGTGGRLSGWPIVVFCVGLLLMFALFVRRIPGAILIGIVAATVLAIVINALVDGVKWPGVVTPELPERIVSTPDFSLLFDVDLFGGFGAAGVLTATVVLFTLVLSGFFDAMGTILGVGEEAGLADEQGRIQGVGRILTIDGFGAVIGGVTGGSANTIVVESAAGVGEGARTGLAGLVTGALFAGAMFLTPLAAVVPAQAAAPALVLVGALMMTAARKIEWDDIDLAIPAFLTIALMPFTYSITNGVGAGVIAYTVIKAARGRFDQIHWLLWVISAIFVGYFGIGAIEQLLG</sequence>
<feature type="transmembrane region" description="Helical" evidence="8">
    <location>
        <begin position="76"/>
        <end position="96"/>
    </location>
</feature>
<comment type="caution">
    <text evidence="9">The sequence shown here is derived from an EMBL/GenBank/DDBJ whole genome shotgun (WGS) entry which is preliminary data.</text>
</comment>
<keyword evidence="10" id="KW-1185">Reference proteome</keyword>
<dbReference type="InterPro" id="IPR006043">
    <property type="entry name" value="NCS2"/>
</dbReference>
<organism evidence="9 10">
    <name type="scientific">Planomonospora venezuelensis</name>
    <dbReference type="NCBI Taxonomy" id="1999"/>
    <lineage>
        <taxon>Bacteria</taxon>
        <taxon>Bacillati</taxon>
        <taxon>Actinomycetota</taxon>
        <taxon>Actinomycetes</taxon>
        <taxon>Streptosporangiales</taxon>
        <taxon>Streptosporangiaceae</taxon>
        <taxon>Planomonospora</taxon>
    </lineage>
</organism>
<dbReference type="EMBL" id="JACHJJ010000002">
    <property type="protein sequence ID" value="MBB5961823.1"/>
    <property type="molecule type" value="Genomic_DNA"/>
</dbReference>
<dbReference type="AlphaFoldDB" id="A0A841CYE5"/>
<keyword evidence="5 8" id="KW-1133">Transmembrane helix</keyword>
<feature type="transmembrane region" description="Helical" evidence="8">
    <location>
        <begin position="127"/>
        <end position="147"/>
    </location>
</feature>
<evidence type="ECO:0000256" key="1">
    <source>
        <dbReference type="ARBA" id="ARBA00004127"/>
    </source>
</evidence>
<dbReference type="GO" id="GO:0005345">
    <property type="term" value="F:purine nucleobase transmembrane transporter activity"/>
    <property type="evidence" value="ECO:0007669"/>
    <property type="project" value="TreeGrafter"/>
</dbReference>
<evidence type="ECO:0000256" key="6">
    <source>
        <dbReference type="ARBA" id="ARBA00023136"/>
    </source>
</evidence>
<evidence type="ECO:0000256" key="4">
    <source>
        <dbReference type="ARBA" id="ARBA00022692"/>
    </source>
</evidence>
<feature type="transmembrane region" description="Helical" evidence="8">
    <location>
        <begin position="159"/>
        <end position="181"/>
    </location>
</feature>
<feature type="transmembrane region" description="Helical" evidence="8">
    <location>
        <begin position="201"/>
        <end position="218"/>
    </location>
</feature>
<dbReference type="PANTHER" id="PTHR43337">
    <property type="entry name" value="XANTHINE/URACIL PERMEASE C887.17-RELATED"/>
    <property type="match status" value="1"/>
</dbReference>
<keyword evidence="3" id="KW-0813">Transport</keyword>
<feature type="transmembrane region" description="Helical" evidence="8">
    <location>
        <begin position="364"/>
        <end position="384"/>
    </location>
</feature>
<dbReference type="Proteomes" id="UP000562352">
    <property type="component" value="Unassembled WGS sequence"/>
</dbReference>
<feature type="region of interest" description="Disordered" evidence="7">
    <location>
        <begin position="1"/>
        <end position="22"/>
    </location>
</feature>
<accession>A0A841CYE5</accession>
<dbReference type="GO" id="GO:0005886">
    <property type="term" value="C:plasma membrane"/>
    <property type="evidence" value="ECO:0007669"/>
    <property type="project" value="TreeGrafter"/>
</dbReference>
<evidence type="ECO:0000256" key="8">
    <source>
        <dbReference type="SAM" id="Phobius"/>
    </source>
</evidence>
<dbReference type="Pfam" id="PF00860">
    <property type="entry name" value="Xan_ur_permease"/>
    <property type="match status" value="1"/>
</dbReference>
<protein>
    <submittedName>
        <fullName evidence="9">AGZA family xanthine/uracil permease-like MFS transporter</fullName>
    </submittedName>
</protein>
<keyword evidence="6 8" id="KW-0472">Membrane</keyword>
<feature type="transmembrane region" description="Helical" evidence="8">
    <location>
        <begin position="418"/>
        <end position="447"/>
    </location>
</feature>
<feature type="transmembrane region" description="Helical" evidence="8">
    <location>
        <begin position="45"/>
        <end position="64"/>
    </location>
</feature>
<dbReference type="GO" id="GO:0012505">
    <property type="term" value="C:endomembrane system"/>
    <property type="evidence" value="ECO:0007669"/>
    <property type="project" value="UniProtKB-SubCell"/>
</dbReference>
<feature type="transmembrane region" description="Helical" evidence="8">
    <location>
        <begin position="103"/>
        <end position="121"/>
    </location>
</feature>
<comment type="subcellular location">
    <subcellularLocation>
        <location evidence="1">Endomembrane system</location>
        <topology evidence="1">Multi-pass membrane protein</topology>
    </subcellularLocation>
</comment>
<gene>
    <name evidence="9" type="ORF">FHS22_001080</name>
</gene>
<proteinExistence type="inferred from homology"/>
<feature type="transmembrane region" description="Helical" evidence="8">
    <location>
        <begin position="274"/>
        <end position="295"/>
    </location>
</feature>
<evidence type="ECO:0000313" key="9">
    <source>
        <dbReference type="EMBL" id="MBB5961823.1"/>
    </source>
</evidence>
<dbReference type="PANTHER" id="PTHR43337:SF1">
    <property type="entry name" value="XANTHINE_URACIL PERMEASE C887.17-RELATED"/>
    <property type="match status" value="1"/>
</dbReference>
<evidence type="ECO:0000256" key="5">
    <source>
        <dbReference type="ARBA" id="ARBA00022989"/>
    </source>
</evidence>
<comment type="similarity">
    <text evidence="2">Belongs to the nucleobase:cation symporter-2 (NCS2) (TC 2.A.40) family. Azg-like subfamily.</text>
</comment>
<evidence type="ECO:0000256" key="2">
    <source>
        <dbReference type="ARBA" id="ARBA00005697"/>
    </source>
</evidence>
<reference evidence="9 10" key="1">
    <citation type="submission" date="2020-08" db="EMBL/GenBank/DDBJ databases">
        <title>Genomic Encyclopedia of Type Strains, Phase III (KMG-III): the genomes of soil and plant-associated and newly described type strains.</title>
        <authorList>
            <person name="Whitman W."/>
        </authorList>
    </citation>
    <scope>NUCLEOTIDE SEQUENCE [LARGE SCALE GENOMIC DNA]</scope>
    <source>
        <strain evidence="9 10">CECT 3303</strain>
    </source>
</reference>
<evidence type="ECO:0000256" key="7">
    <source>
        <dbReference type="SAM" id="MobiDB-lite"/>
    </source>
</evidence>
<dbReference type="RefSeq" id="WP_184938956.1">
    <property type="nucleotide sequence ID" value="NZ_BAAAWZ010000001.1"/>
</dbReference>
<keyword evidence="4 8" id="KW-0812">Transmembrane</keyword>
<evidence type="ECO:0000313" key="10">
    <source>
        <dbReference type="Proteomes" id="UP000562352"/>
    </source>
</evidence>
<feature type="transmembrane region" description="Helical" evidence="8">
    <location>
        <begin position="225"/>
        <end position="243"/>
    </location>
</feature>